<dbReference type="PaxDb" id="4097-A0A1S4CT45"/>
<accession>A0A1S4CT45</accession>
<dbReference type="PANTHER" id="PTHR33240">
    <property type="entry name" value="OS08G0508500 PROTEIN"/>
    <property type="match status" value="1"/>
</dbReference>
<reference evidence="1" key="1">
    <citation type="submission" date="2025-08" db="UniProtKB">
        <authorList>
            <consortium name="RefSeq"/>
        </authorList>
    </citation>
    <scope>IDENTIFICATION</scope>
</reference>
<feature type="non-terminal residue" evidence="1">
    <location>
        <position position="208"/>
    </location>
</feature>
<dbReference type="KEGG" id="nta:107822269"/>
<name>A0A1S4CT45_TOBAC</name>
<organism evidence="1">
    <name type="scientific">Nicotiana tabacum</name>
    <name type="common">Common tobacco</name>
    <dbReference type="NCBI Taxonomy" id="4097"/>
    <lineage>
        <taxon>Eukaryota</taxon>
        <taxon>Viridiplantae</taxon>
        <taxon>Streptophyta</taxon>
        <taxon>Embryophyta</taxon>
        <taxon>Tracheophyta</taxon>
        <taxon>Spermatophyta</taxon>
        <taxon>Magnoliopsida</taxon>
        <taxon>eudicotyledons</taxon>
        <taxon>Gunneridae</taxon>
        <taxon>Pentapetalae</taxon>
        <taxon>asterids</taxon>
        <taxon>lamiids</taxon>
        <taxon>Solanales</taxon>
        <taxon>Solanaceae</taxon>
        <taxon>Nicotianoideae</taxon>
        <taxon>Nicotianeae</taxon>
        <taxon>Nicotiana</taxon>
    </lineage>
</organism>
<dbReference type="OrthoDB" id="2919534at2759"/>
<dbReference type="InterPro" id="IPR021109">
    <property type="entry name" value="Peptidase_aspartic_dom_sf"/>
</dbReference>
<dbReference type="RefSeq" id="XP_016504281.1">
    <property type="nucleotide sequence ID" value="XM_016648795.1"/>
</dbReference>
<dbReference type="PANTHER" id="PTHR33240:SF8">
    <property type="entry name" value="OS03G0439900 PROTEIN"/>
    <property type="match status" value="1"/>
</dbReference>
<evidence type="ECO:0000313" key="1">
    <source>
        <dbReference type="RefSeq" id="XP_016504281.1"/>
    </source>
</evidence>
<proteinExistence type="predicted"/>
<protein>
    <submittedName>
        <fullName evidence="1">Uncharacterized protein</fullName>
    </submittedName>
</protein>
<dbReference type="CDD" id="cd00303">
    <property type="entry name" value="retropepsin_like"/>
    <property type="match status" value="1"/>
</dbReference>
<sequence length="208" mass="23096">MSTTIEGPIRDRMTENTLAFSEKDLETLTEPHNDALVISFLLSNVQIKRVLINPGSSANVIRSKVVEQLELLNQVVPASRVLHGFNMAGEITKGEIVLPVDVSSTVQNTKFHVIITDMRYNTLLGRPWIHSMRVVPSTLHQMIKFPTKDGITTIYGEQHAEKEMCDAADTKKKAVEAERAWGGWSYRSGWGAAPAMAHVGNASQMRIL</sequence>
<dbReference type="AlphaFoldDB" id="A0A1S4CT45"/>
<gene>
    <name evidence="1" type="primary">LOC107822269</name>
</gene>
<dbReference type="Gene3D" id="2.40.70.10">
    <property type="entry name" value="Acid Proteases"/>
    <property type="match status" value="1"/>
</dbReference>